<accession>A0A850EQH7</accession>
<keyword evidence="3 8" id="KW-0813">Transport</keyword>
<evidence type="ECO:0000256" key="4">
    <source>
        <dbReference type="ARBA" id="ARBA00022475"/>
    </source>
</evidence>
<dbReference type="Gene3D" id="1.10.3720.10">
    <property type="entry name" value="MetI-like"/>
    <property type="match status" value="1"/>
</dbReference>
<evidence type="ECO:0000256" key="2">
    <source>
        <dbReference type="ARBA" id="ARBA00007069"/>
    </source>
</evidence>
<evidence type="ECO:0000256" key="7">
    <source>
        <dbReference type="ARBA" id="ARBA00023136"/>
    </source>
</evidence>
<dbReference type="Pfam" id="PF00528">
    <property type="entry name" value="BPD_transp_1"/>
    <property type="match status" value="1"/>
</dbReference>
<evidence type="ECO:0000313" key="11">
    <source>
        <dbReference type="Proteomes" id="UP000564806"/>
    </source>
</evidence>
<dbReference type="CDD" id="cd06261">
    <property type="entry name" value="TM_PBP2"/>
    <property type="match status" value="1"/>
</dbReference>
<name>A0A850EQH7_9BACL</name>
<dbReference type="GO" id="GO:0055085">
    <property type="term" value="P:transmembrane transport"/>
    <property type="evidence" value="ECO:0007669"/>
    <property type="project" value="InterPro"/>
</dbReference>
<feature type="transmembrane region" description="Helical" evidence="8">
    <location>
        <begin position="9"/>
        <end position="31"/>
    </location>
</feature>
<evidence type="ECO:0000259" key="9">
    <source>
        <dbReference type="PROSITE" id="PS50928"/>
    </source>
</evidence>
<comment type="caution">
    <text evidence="10">The sequence shown here is derived from an EMBL/GenBank/DDBJ whole genome shotgun (WGS) entry which is preliminary data.</text>
</comment>
<dbReference type="InterPro" id="IPR000515">
    <property type="entry name" value="MetI-like"/>
</dbReference>
<organism evidence="10 11">
    <name type="scientific">Paenibacillus agri</name>
    <dbReference type="NCBI Taxonomy" id="2744309"/>
    <lineage>
        <taxon>Bacteria</taxon>
        <taxon>Bacillati</taxon>
        <taxon>Bacillota</taxon>
        <taxon>Bacilli</taxon>
        <taxon>Bacillales</taxon>
        <taxon>Paenibacillaceae</taxon>
        <taxon>Paenibacillus</taxon>
    </lineage>
</organism>
<dbReference type="PROSITE" id="PS50928">
    <property type="entry name" value="ABC_TM1"/>
    <property type="match status" value="1"/>
</dbReference>
<feature type="transmembrane region" description="Helical" evidence="8">
    <location>
        <begin position="199"/>
        <end position="225"/>
    </location>
</feature>
<keyword evidence="6 8" id="KW-1133">Transmembrane helix</keyword>
<evidence type="ECO:0000256" key="5">
    <source>
        <dbReference type="ARBA" id="ARBA00022692"/>
    </source>
</evidence>
<evidence type="ECO:0000256" key="8">
    <source>
        <dbReference type="RuleBase" id="RU363032"/>
    </source>
</evidence>
<gene>
    <name evidence="10" type="ORF">HPT30_22895</name>
</gene>
<dbReference type="Proteomes" id="UP000564806">
    <property type="component" value="Unassembled WGS sequence"/>
</dbReference>
<dbReference type="PANTHER" id="PTHR42929:SF1">
    <property type="entry name" value="INNER MEMBRANE ABC TRANSPORTER PERMEASE PROTEIN YDCU-RELATED"/>
    <property type="match status" value="1"/>
</dbReference>
<comment type="subcellular location">
    <subcellularLocation>
        <location evidence="1 8">Cell membrane</location>
        <topology evidence="1 8">Multi-pass membrane protein</topology>
    </subcellularLocation>
</comment>
<feature type="transmembrane region" description="Helical" evidence="8">
    <location>
        <begin position="63"/>
        <end position="90"/>
    </location>
</feature>
<keyword evidence="4" id="KW-1003">Cell membrane</keyword>
<dbReference type="InterPro" id="IPR035906">
    <property type="entry name" value="MetI-like_sf"/>
</dbReference>
<sequence>MSKQARRGLLGISLVLPSFLILVLIVVLPILGSLKESLTNHSGGYDLSNYKYLFTDKLMRSNIIFTLEVTIASTLLVLVISYVLAVYMRFNQGMAVNWIRRMYMIPIFIPSVIATYGLIQLLGNRGWAARILYHFGSESFPRIIFDMKGIIIANLWFNIPFTTMLLGSALSAVPNSVIESAKDVGAGKLRIFFKLILPLTFKTLLVASTFVFMGVIGSFTAPFLIGPNAPQMLGVSMEQIFGVFQDRQLAAATAFFTFLMCSFVGYFYIRSMIKEEGMRSS</sequence>
<dbReference type="EMBL" id="JABWCS010000218">
    <property type="protein sequence ID" value="NUU63205.1"/>
    <property type="molecule type" value="Genomic_DNA"/>
</dbReference>
<dbReference type="RefSeq" id="WP_175373630.1">
    <property type="nucleotide sequence ID" value="NZ_JABWCS010000218.1"/>
</dbReference>
<dbReference type="SUPFAM" id="SSF161098">
    <property type="entry name" value="MetI-like"/>
    <property type="match status" value="1"/>
</dbReference>
<comment type="similarity">
    <text evidence="2">Belongs to the binding-protein-dependent transport system permease family. CysTW subfamily.</text>
</comment>
<evidence type="ECO:0000256" key="1">
    <source>
        <dbReference type="ARBA" id="ARBA00004651"/>
    </source>
</evidence>
<dbReference type="PANTHER" id="PTHR42929">
    <property type="entry name" value="INNER MEMBRANE ABC TRANSPORTER PERMEASE PROTEIN YDCU-RELATED-RELATED"/>
    <property type="match status" value="1"/>
</dbReference>
<reference evidence="10" key="1">
    <citation type="submission" date="2020-06" db="EMBL/GenBank/DDBJ databases">
        <title>Paenibacillus sp. nov., isolated from soil.</title>
        <authorList>
            <person name="Seo Y.L."/>
        </authorList>
    </citation>
    <scope>NUCLEOTIDE SEQUENCE [LARGE SCALE GENOMIC DNA]</scope>
    <source>
        <strain evidence="10">JW14</strain>
    </source>
</reference>
<dbReference type="GO" id="GO:0005886">
    <property type="term" value="C:plasma membrane"/>
    <property type="evidence" value="ECO:0007669"/>
    <property type="project" value="UniProtKB-SubCell"/>
</dbReference>
<keyword evidence="5 8" id="KW-0812">Transmembrane</keyword>
<keyword evidence="7 8" id="KW-0472">Membrane</keyword>
<feature type="transmembrane region" description="Helical" evidence="8">
    <location>
        <begin position="249"/>
        <end position="269"/>
    </location>
</feature>
<feature type="transmembrane region" description="Helical" evidence="8">
    <location>
        <begin position="102"/>
        <end position="123"/>
    </location>
</feature>
<feature type="domain" description="ABC transmembrane type-1" evidence="9">
    <location>
        <begin position="63"/>
        <end position="268"/>
    </location>
</feature>
<protein>
    <submittedName>
        <fullName evidence="10">ABC transporter permease subunit</fullName>
    </submittedName>
</protein>
<evidence type="ECO:0000256" key="6">
    <source>
        <dbReference type="ARBA" id="ARBA00022989"/>
    </source>
</evidence>
<keyword evidence="11" id="KW-1185">Reference proteome</keyword>
<feature type="transmembrane region" description="Helical" evidence="8">
    <location>
        <begin position="155"/>
        <end position="178"/>
    </location>
</feature>
<dbReference type="AlphaFoldDB" id="A0A850EQH7"/>
<evidence type="ECO:0000256" key="3">
    <source>
        <dbReference type="ARBA" id="ARBA00022448"/>
    </source>
</evidence>
<proteinExistence type="inferred from homology"/>
<evidence type="ECO:0000313" key="10">
    <source>
        <dbReference type="EMBL" id="NUU63205.1"/>
    </source>
</evidence>